<accession>A0A1G9AK14</accession>
<organism evidence="2 3">
    <name type="scientific">Microbulbifer yueqingensis</name>
    <dbReference type="NCBI Taxonomy" id="658219"/>
    <lineage>
        <taxon>Bacteria</taxon>
        <taxon>Pseudomonadati</taxon>
        <taxon>Pseudomonadota</taxon>
        <taxon>Gammaproteobacteria</taxon>
        <taxon>Cellvibrionales</taxon>
        <taxon>Microbulbiferaceae</taxon>
        <taxon>Microbulbifer</taxon>
    </lineage>
</organism>
<dbReference type="STRING" id="658219.SAMN05216212_2050"/>
<keyword evidence="1" id="KW-1133">Transmembrane helix</keyword>
<dbReference type="Proteomes" id="UP000199305">
    <property type="component" value="Unassembled WGS sequence"/>
</dbReference>
<keyword evidence="3" id="KW-1185">Reference proteome</keyword>
<gene>
    <name evidence="2" type="ORF">SAMN05216212_2050</name>
</gene>
<keyword evidence="1" id="KW-0812">Transmembrane</keyword>
<reference evidence="3" key="1">
    <citation type="submission" date="2016-10" db="EMBL/GenBank/DDBJ databases">
        <authorList>
            <person name="Varghese N."/>
            <person name="Submissions S."/>
        </authorList>
    </citation>
    <scope>NUCLEOTIDE SEQUENCE [LARGE SCALE GENOMIC DNA]</scope>
    <source>
        <strain evidence="3">CGMCC 1.10658</strain>
    </source>
</reference>
<protein>
    <submittedName>
        <fullName evidence="2">Uncharacterized protein</fullName>
    </submittedName>
</protein>
<evidence type="ECO:0000256" key="1">
    <source>
        <dbReference type="SAM" id="Phobius"/>
    </source>
</evidence>
<evidence type="ECO:0000313" key="2">
    <source>
        <dbReference type="EMBL" id="SDK27667.1"/>
    </source>
</evidence>
<name>A0A1G9AK14_9GAMM</name>
<feature type="transmembrane region" description="Helical" evidence="1">
    <location>
        <begin position="20"/>
        <end position="39"/>
    </location>
</feature>
<dbReference type="EMBL" id="FNFH01000003">
    <property type="protein sequence ID" value="SDK27667.1"/>
    <property type="molecule type" value="Genomic_DNA"/>
</dbReference>
<proteinExistence type="predicted"/>
<sequence>MGKRLLYRREDRVILKHLFIWLECLALFMAAVLLALWLLA</sequence>
<dbReference type="AlphaFoldDB" id="A0A1G9AK14"/>
<evidence type="ECO:0000313" key="3">
    <source>
        <dbReference type="Proteomes" id="UP000199305"/>
    </source>
</evidence>
<dbReference type="RefSeq" id="WP_281245469.1">
    <property type="nucleotide sequence ID" value="NZ_FNFH01000003.1"/>
</dbReference>
<keyword evidence="1" id="KW-0472">Membrane</keyword>